<accession>A0A8J3NJW5</accession>
<evidence type="ECO:0000256" key="2">
    <source>
        <dbReference type="SAM" id="MobiDB-lite"/>
    </source>
</evidence>
<dbReference type="InterPro" id="IPR007527">
    <property type="entry name" value="Znf_SWIM"/>
</dbReference>
<evidence type="ECO:0000256" key="1">
    <source>
        <dbReference type="PROSITE-ProRule" id="PRU00325"/>
    </source>
</evidence>
<keyword evidence="1" id="KW-0479">Metal-binding</keyword>
<dbReference type="EMBL" id="BONF01000016">
    <property type="protein sequence ID" value="GIF81926.1"/>
    <property type="molecule type" value="Genomic_DNA"/>
</dbReference>
<protein>
    <recommendedName>
        <fullName evidence="3">SWIM-type domain-containing protein</fullName>
    </recommendedName>
</protein>
<keyword evidence="1" id="KW-0862">Zinc</keyword>
<comment type="caution">
    <text evidence="4">The sequence shown here is derived from an EMBL/GenBank/DDBJ whole genome shotgun (WGS) entry which is preliminary data.</text>
</comment>
<proteinExistence type="predicted"/>
<dbReference type="PANTHER" id="PTHR38133:SF1">
    <property type="entry name" value="SLR1429 PROTEIN"/>
    <property type="match status" value="1"/>
</dbReference>
<name>A0A8J3NJW5_9ACTN</name>
<dbReference type="RefSeq" id="WP_203746582.1">
    <property type="nucleotide sequence ID" value="NZ_BONF01000016.1"/>
</dbReference>
<reference evidence="4 5" key="1">
    <citation type="submission" date="2021-01" db="EMBL/GenBank/DDBJ databases">
        <title>Whole genome shotgun sequence of Catellatospora bangladeshensis NBRC 107357.</title>
        <authorList>
            <person name="Komaki H."/>
            <person name="Tamura T."/>
        </authorList>
    </citation>
    <scope>NUCLEOTIDE SEQUENCE [LARGE SCALE GENOMIC DNA]</scope>
    <source>
        <strain evidence="4 5">NBRC 107357</strain>
    </source>
</reference>
<organism evidence="4 5">
    <name type="scientific">Catellatospora bangladeshensis</name>
    <dbReference type="NCBI Taxonomy" id="310355"/>
    <lineage>
        <taxon>Bacteria</taxon>
        <taxon>Bacillati</taxon>
        <taxon>Actinomycetota</taxon>
        <taxon>Actinomycetes</taxon>
        <taxon>Micromonosporales</taxon>
        <taxon>Micromonosporaceae</taxon>
        <taxon>Catellatospora</taxon>
    </lineage>
</organism>
<sequence length="339" mass="36448">MARRPSTGPHGSGTDPGRAVRGFDPDGDVVSGDFDPFADGPDATGHPDDTEDPEGGSEQRGWGWFPVSKPRLPADGIKARSQRGAIATTWWSRRFLAAIETPETASRLTRGKSYARTGQVLSLTIDEAEVRAAVQGSRPKPYAVYLTVPIYRPAEQERIVAALAGQAAFSAALLAGQMPEEIEDVLRPLRLSLFPAMHELEIDCSCPDWGNPCKHAAAVCFLLAERFDADPFDILRWRGLAREVLLDGLREHRAQRIGTLPPELPSADDGTGAALEGFWDAGELPPLPPVPDLPADHVLRRLGPTGIAVRGTDLATLLAPAYAAMAAARHLPPDDTAPR</sequence>
<dbReference type="GO" id="GO:0008270">
    <property type="term" value="F:zinc ion binding"/>
    <property type="evidence" value="ECO:0007669"/>
    <property type="project" value="UniProtKB-KW"/>
</dbReference>
<feature type="region of interest" description="Disordered" evidence="2">
    <location>
        <begin position="1"/>
        <end position="66"/>
    </location>
</feature>
<keyword evidence="5" id="KW-1185">Reference proteome</keyword>
<dbReference type="PROSITE" id="PS50966">
    <property type="entry name" value="ZF_SWIM"/>
    <property type="match status" value="1"/>
</dbReference>
<dbReference type="Proteomes" id="UP000601223">
    <property type="component" value="Unassembled WGS sequence"/>
</dbReference>
<dbReference type="PANTHER" id="PTHR38133">
    <property type="entry name" value="SLR1429 PROTEIN"/>
    <property type="match status" value="1"/>
</dbReference>
<feature type="domain" description="SWIM-type" evidence="3">
    <location>
        <begin position="189"/>
        <end position="224"/>
    </location>
</feature>
<evidence type="ECO:0000259" key="3">
    <source>
        <dbReference type="PROSITE" id="PS50966"/>
    </source>
</evidence>
<evidence type="ECO:0000313" key="4">
    <source>
        <dbReference type="EMBL" id="GIF81926.1"/>
    </source>
</evidence>
<dbReference type="AlphaFoldDB" id="A0A8J3NJW5"/>
<evidence type="ECO:0000313" key="5">
    <source>
        <dbReference type="Proteomes" id="UP000601223"/>
    </source>
</evidence>
<gene>
    <name evidence="4" type="ORF">Cba03nite_32750</name>
</gene>
<keyword evidence="1" id="KW-0863">Zinc-finger</keyword>
<dbReference type="Pfam" id="PF04434">
    <property type="entry name" value="SWIM"/>
    <property type="match status" value="1"/>
</dbReference>